<sequence length="189" mass="21643">MNDIEIRFGNRTDLNEIIEIYNECIDDENPSVAYESKLDVNHPPDWLIEKVNNQSLIIEKLNNEIRGFAHIGEFILAPEISEFCQLGVYVKRIHRKSLIGARLLLGIIKVASSLGKDKIFSFVLESNTASLRATKRVLNFLGILPAVAFIRNAHCGIHIFERNLKQGFNKEEILFFEKHINTYFQTGVL</sequence>
<dbReference type="InterPro" id="IPR000182">
    <property type="entry name" value="GNAT_dom"/>
</dbReference>
<dbReference type="PROSITE" id="PS51186">
    <property type="entry name" value="GNAT"/>
    <property type="match status" value="1"/>
</dbReference>
<dbReference type="Proteomes" id="UP000298125">
    <property type="component" value="Unassembled WGS sequence"/>
</dbReference>
<keyword evidence="3" id="KW-1185">Reference proteome</keyword>
<reference evidence="2" key="1">
    <citation type="journal article" date="2019" name="PLoS Negl. Trop. Dis.">
        <title>Revisiting the worldwide diversity of Leptospira species in the environment.</title>
        <authorList>
            <person name="Vincent A.T."/>
            <person name="Schiettekatte O."/>
            <person name="Bourhy P."/>
            <person name="Veyrier F.J."/>
            <person name="Picardeau M."/>
        </authorList>
    </citation>
    <scope>NUCLEOTIDE SEQUENCE [LARGE SCALE GENOMIC DNA]</scope>
    <source>
        <strain evidence="2">201702692</strain>
    </source>
</reference>
<dbReference type="OrthoDB" id="9798006at2"/>
<protein>
    <submittedName>
        <fullName evidence="2">GNAT family N-acetyltransferase</fullName>
    </submittedName>
</protein>
<proteinExistence type="predicted"/>
<dbReference type="RefSeq" id="WP_135575609.1">
    <property type="nucleotide sequence ID" value="NZ_RQGA01000003.1"/>
</dbReference>
<dbReference type="InterPro" id="IPR016181">
    <property type="entry name" value="Acyl_CoA_acyltransferase"/>
</dbReference>
<comment type="caution">
    <text evidence="2">The sequence shown here is derived from an EMBL/GenBank/DDBJ whole genome shotgun (WGS) entry which is preliminary data.</text>
</comment>
<dbReference type="AlphaFoldDB" id="A0A4V6QLY0"/>
<evidence type="ECO:0000313" key="3">
    <source>
        <dbReference type="Proteomes" id="UP000298125"/>
    </source>
</evidence>
<evidence type="ECO:0000313" key="2">
    <source>
        <dbReference type="EMBL" id="TGL44149.1"/>
    </source>
</evidence>
<gene>
    <name evidence="2" type="ORF">EHQ49_01305</name>
</gene>
<evidence type="ECO:0000259" key="1">
    <source>
        <dbReference type="PROSITE" id="PS51186"/>
    </source>
</evidence>
<organism evidence="2 3">
    <name type="scientific">Leptospira perdikensis</name>
    <dbReference type="NCBI Taxonomy" id="2484948"/>
    <lineage>
        <taxon>Bacteria</taxon>
        <taxon>Pseudomonadati</taxon>
        <taxon>Spirochaetota</taxon>
        <taxon>Spirochaetia</taxon>
        <taxon>Leptospirales</taxon>
        <taxon>Leptospiraceae</taxon>
        <taxon>Leptospira</taxon>
    </lineage>
</organism>
<dbReference type="GO" id="GO:0016747">
    <property type="term" value="F:acyltransferase activity, transferring groups other than amino-acyl groups"/>
    <property type="evidence" value="ECO:0007669"/>
    <property type="project" value="InterPro"/>
</dbReference>
<dbReference type="SUPFAM" id="SSF55729">
    <property type="entry name" value="Acyl-CoA N-acyltransferases (Nat)"/>
    <property type="match status" value="1"/>
</dbReference>
<name>A0A4V6QLY0_9LEPT</name>
<feature type="domain" description="N-acetyltransferase" evidence="1">
    <location>
        <begin position="4"/>
        <end position="189"/>
    </location>
</feature>
<dbReference type="Pfam" id="PF00583">
    <property type="entry name" value="Acetyltransf_1"/>
    <property type="match status" value="1"/>
</dbReference>
<keyword evidence="2" id="KW-0808">Transferase</keyword>
<accession>A0A4V6QLY0</accession>
<dbReference type="Gene3D" id="3.40.630.30">
    <property type="match status" value="1"/>
</dbReference>
<dbReference type="EMBL" id="RQGA01000003">
    <property type="protein sequence ID" value="TGL44149.1"/>
    <property type="molecule type" value="Genomic_DNA"/>
</dbReference>